<organism evidence="2 3">
    <name type="scientific">Limnofasciculus baicalensis BBK-W-15</name>
    <dbReference type="NCBI Taxonomy" id="2699891"/>
    <lineage>
        <taxon>Bacteria</taxon>
        <taxon>Bacillati</taxon>
        <taxon>Cyanobacteriota</taxon>
        <taxon>Cyanophyceae</taxon>
        <taxon>Coleofasciculales</taxon>
        <taxon>Coleofasciculaceae</taxon>
        <taxon>Limnofasciculus</taxon>
        <taxon>Limnofasciculus baicalensis</taxon>
    </lineage>
</organism>
<gene>
    <name evidence="2" type="ORF">NJ959_15765</name>
</gene>
<keyword evidence="3" id="KW-1185">Reference proteome</keyword>
<reference evidence="2" key="1">
    <citation type="submission" date="2022-06" db="EMBL/GenBank/DDBJ databases">
        <title>New cyanobacteria of genus Symplocastrum in benthos of Lake Baikal.</title>
        <authorList>
            <person name="Sorokovikova E."/>
            <person name="Tikhonova I."/>
            <person name="Krasnopeev A."/>
            <person name="Evseev P."/>
            <person name="Gladkikh A."/>
            <person name="Belykh O."/>
        </authorList>
    </citation>
    <scope>NUCLEOTIDE SEQUENCE</scope>
    <source>
        <strain evidence="2">BBK-W-15</strain>
    </source>
</reference>
<evidence type="ECO:0000313" key="2">
    <source>
        <dbReference type="EMBL" id="MCP2729892.1"/>
    </source>
</evidence>
<evidence type="ECO:0000313" key="3">
    <source>
        <dbReference type="Proteomes" id="UP001204953"/>
    </source>
</evidence>
<proteinExistence type="predicted"/>
<feature type="region of interest" description="Disordered" evidence="1">
    <location>
        <begin position="1162"/>
        <end position="1181"/>
    </location>
</feature>
<feature type="compositionally biased region" description="Basic and acidic residues" evidence="1">
    <location>
        <begin position="1168"/>
        <end position="1181"/>
    </location>
</feature>
<sequence length="1181" mass="134706">MKKTLSEYFSLNRRYSRSINLERDIESIEALEGYVPTTRSLDALRRILAGLTNPQANRAWTLTSVYGTGKSAFAHYLSSLCTNVNHPMRQGSLEITRNSLGADSYEYQSFIKNIPSQGLFCAVVTAQREPIGNTIVRALARGAKLFWSPAEHVKIDVARQLVDLKIEIDSGKTIDNRQIIKLVQEVARAAETDVFIIIDELGKNLEFAAYNEGAEDLYLLQQLTELPRDKHYQVYLMGILHQAFTEYGQRLASVERNEWAKIQGRFEDIPFSESVGQMIRLMGQAINCTEAEFLRQAIYNQVTKWFDIIENIAKFDELKAEDLGAVYPLHPVAALVLPILCGKYGQNDRSLFTFLTSSEPYSFRNFLKEEIVNEQVPVMLKLDRVYDYFVEAVGMGFGSRPNLQRWVEIQNLIADAKHLDEDYLRVLKTIGTLNLVTTTGAVKATRELVILAMCDSPTDEEKRQKWEDIIDRLLKRNIITHRRLLNELRLWEGSDFNIEGEVAYYIEQERSSLAKLLSENYPLKPLVAQRHSYKTGTLRYFERRYIDDLKELTKLRCNSNDTDGLIVYWLDDQLPTQAPINTADSKPLIVLCGSKLSVVRIRTLEFTALQKIQTNAAQLQTDAVARRELQYRLFHTKQLLDESLNQAFDVAINHNVCWIQGKRETILHGTEFNGKLSEVCDNVYQKTPILWNELINRRELTSQGAKARRELIEVMLANSDLERLGLEGYGPSVCMYYSLLEETKIHREEEGEWGFYPPDKKSGLCTLWQAIEEFCLQAKEKQKTLDRLYQILESPPYGVKSGAIPVLLAAVLLYRVDDVGIYKDGTFIPVLGAEHFELLVKEPSRFSVKYFAVAGVRSQVFKELEAILKSPNSRMPVGVRNTTLLAVTKPLFQFVKKLPAYTLKTKRLSKEAQGVLQTLQQAQEPDELLFTSLPQACGLPPIGTGEEGNDSEAGSAASEYGLMAKTLRKKLVEALNEIQTAYDLLLNECQTHLQDAFGVRTSDAKLREDLRVRSRYLVGQCVERMLKSFTLAATDETKTDREWLEALVMIVADKPAESWTDENLTIFEIKLTDLARRFKNLEALQKEVTAKGEGFEVCRITVTRPDGKETNQMVWIEREYQDPIDDLVEKVLQEPLLLDNAQLQQAFVAKLTERVLGKESQDNVTQLRRKDRDDNAEINHA</sequence>
<dbReference type="Proteomes" id="UP001204953">
    <property type="component" value="Unassembled WGS sequence"/>
</dbReference>
<dbReference type="RefSeq" id="WP_254012666.1">
    <property type="nucleotide sequence ID" value="NZ_JAMZMM010000151.1"/>
</dbReference>
<dbReference type="EMBL" id="JAMZMM010000151">
    <property type="protein sequence ID" value="MCP2729892.1"/>
    <property type="molecule type" value="Genomic_DNA"/>
</dbReference>
<evidence type="ECO:0008006" key="4">
    <source>
        <dbReference type="Google" id="ProtNLM"/>
    </source>
</evidence>
<comment type="caution">
    <text evidence="2">The sequence shown here is derived from an EMBL/GenBank/DDBJ whole genome shotgun (WGS) entry which is preliminary data.</text>
</comment>
<evidence type="ECO:0000256" key="1">
    <source>
        <dbReference type="SAM" id="MobiDB-lite"/>
    </source>
</evidence>
<accession>A0AAE3GWJ4</accession>
<dbReference type="AlphaFoldDB" id="A0AAE3GWJ4"/>
<name>A0AAE3GWJ4_9CYAN</name>
<protein>
    <recommendedName>
        <fullName evidence="4">ATP-binding protein</fullName>
    </recommendedName>
</protein>